<sequence>DQRDWIRQGLDKLTDREAIKRAQELSEAGHDVPEYLYISCRCAIAHAGTDPTVDPEDFDDEMRLRADLPLIKNLVEILIETEFGVKSSRTVWKEHLYELNGFKEIIGPELTSLLITGGTEPPNKIQVPEHISIRLWDKKPYPPFEQMTVQTIRAAAGIVHWECTSMDRRVSFLLELNFPKERLGIDPFDGVSFRDDGSPEAAIDAAEIQRFRIEYLANGSLEVWEPVENRCLGRCDPFIPENINLRATIENLRRAEEDLQKEAERRRKILASLNKADPPT</sequence>
<evidence type="ECO:0000256" key="1">
    <source>
        <dbReference type="SAM" id="Coils"/>
    </source>
</evidence>
<gene>
    <name evidence="2" type="ORF">S12H4_30377</name>
</gene>
<feature type="non-terminal residue" evidence="2">
    <location>
        <position position="280"/>
    </location>
</feature>
<organism evidence="2">
    <name type="scientific">marine sediment metagenome</name>
    <dbReference type="NCBI Taxonomy" id="412755"/>
    <lineage>
        <taxon>unclassified sequences</taxon>
        <taxon>metagenomes</taxon>
        <taxon>ecological metagenomes</taxon>
    </lineage>
</organism>
<dbReference type="InterPro" id="IPR035383">
    <property type="entry name" value="MauJ"/>
</dbReference>
<proteinExistence type="predicted"/>
<feature type="coiled-coil region" evidence="1">
    <location>
        <begin position="242"/>
        <end position="272"/>
    </location>
</feature>
<keyword evidence="1" id="KW-0175">Coiled coil</keyword>
<dbReference type="Pfam" id="PF17419">
    <property type="entry name" value="MauJ"/>
    <property type="match status" value="1"/>
</dbReference>
<dbReference type="EMBL" id="BARW01017612">
    <property type="protein sequence ID" value="GAI89610.1"/>
    <property type="molecule type" value="Genomic_DNA"/>
</dbReference>
<name>X1TPX1_9ZZZZ</name>
<evidence type="ECO:0000313" key="2">
    <source>
        <dbReference type="EMBL" id="GAI89610.1"/>
    </source>
</evidence>
<dbReference type="AlphaFoldDB" id="X1TPX1"/>
<feature type="non-terminal residue" evidence="2">
    <location>
        <position position="1"/>
    </location>
</feature>
<comment type="caution">
    <text evidence="2">The sequence shown here is derived from an EMBL/GenBank/DDBJ whole genome shotgun (WGS) entry which is preliminary data.</text>
</comment>
<accession>X1TPX1</accession>
<protein>
    <submittedName>
        <fullName evidence="2">Uncharacterized protein</fullName>
    </submittedName>
</protein>
<reference evidence="2" key="1">
    <citation type="journal article" date="2014" name="Front. Microbiol.">
        <title>High frequency of phylogenetically diverse reductive dehalogenase-homologous genes in deep subseafloor sedimentary metagenomes.</title>
        <authorList>
            <person name="Kawai M."/>
            <person name="Futagami T."/>
            <person name="Toyoda A."/>
            <person name="Takaki Y."/>
            <person name="Nishi S."/>
            <person name="Hori S."/>
            <person name="Arai W."/>
            <person name="Tsubouchi T."/>
            <person name="Morono Y."/>
            <person name="Uchiyama I."/>
            <person name="Ito T."/>
            <person name="Fujiyama A."/>
            <person name="Inagaki F."/>
            <person name="Takami H."/>
        </authorList>
    </citation>
    <scope>NUCLEOTIDE SEQUENCE</scope>
    <source>
        <strain evidence="2">Expedition CK06-06</strain>
    </source>
</reference>